<dbReference type="InterPro" id="IPR001810">
    <property type="entry name" value="F-box_dom"/>
</dbReference>
<reference evidence="3 4" key="1">
    <citation type="journal article" date="2013" name="Front. Plant Sci.">
        <title>The Reference Genome of the Halophytic Plant Eutrema salsugineum.</title>
        <authorList>
            <person name="Yang R."/>
            <person name="Jarvis D.E."/>
            <person name="Chen H."/>
            <person name="Beilstein M.A."/>
            <person name="Grimwood J."/>
            <person name="Jenkins J."/>
            <person name="Shu S."/>
            <person name="Prochnik S."/>
            <person name="Xin M."/>
            <person name="Ma C."/>
            <person name="Schmutz J."/>
            <person name="Wing R.A."/>
            <person name="Mitchell-Olds T."/>
            <person name="Schumaker K.S."/>
            <person name="Wang X."/>
        </authorList>
    </citation>
    <scope>NUCLEOTIDE SEQUENCE [LARGE SCALE GENOMIC DNA]</scope>
</reference>
<dbReference type="Pfam" id="PF00646">
    <property type="entry name" value="F-box"/>
    <property type="match status" value="1"/>
</dbReference>
<evidence type="ECO:0000313" key="3">
    <source>
        <dbReference type="EMBL" id="ESQ37160.1"/>
    </source>
</evidence>
<evidence type="ECO:0000259" key="2">
    <source>
        <dbReference type="Pfam" id="PF08268"/>
    </source>
</evidence>
<feature type="domain" description="F-box" evidence="1">
    <location>
        <begin position="17"/>
        <end position="51"/>
    </location>
</feature>
<evidence type="ECO:0000259" key="1">
    <source>
        <dbReference type="Pfam" id="PF00646"/>
    </source>
</evidence>
<dbReference type="Gramene" id="ESQ37160">
    <property type="protein sequence ID" value="ESQ37160"/>
    <property type="gene ID" value="EUTSA_v10002880mg"/>
</dbReference>
<dbReference type="AlphaFoldDB" id="V4KH58"/>
<dbReference type="PANTHER" id="PTHR31111:SF48">
    <property type="entry name" value="F-BOX DOMAIN-CONTAINING PROTEIN"/>
    <property type="match status" value="1"/>
</dbReference>
<accession>V4KH58</accession>
<gene>
    <name evidence="3" type="ORF">EUTSA_v10002880mg</name>
</gene>
<evidence type="ECO:0008006" key="5">
    <source>
        <dbReference type="Google" id="ProtNLM"/>
    </source>
</evidence>
<name>V4KH58_EUTSA</name>
<dbReference type="EMBL" id="KI517609">
    <property type="protein sequence ID" value="ESQ37160.1"/>
    <property type="molecule type" value="Genomic_DNA"/>
</dbReference>
<proteinExistence type="predicted"/>
<dbReference type="Proteomes" id="UP000030689">
    <property type="component" value="Unassembled WGS sequence"/>
</dbReference>
<organism evidence="3 4">
    <name type="scientific">Eutrema salsugineum</name>
    <name type="common">Saltwater cress</name>
    <name type="synonym">Sisymbrium salsugineum</name>
    <dbReference type="NCBI Taxonomy" id="72664"/>
    <lineage>
        <taxon>Eukaryota</taxon>
        <taxon>Viridiplantae</taxon>
        <taxon>Streptophyta</taxon>
        <taxon>Embryophyta</taxon>
        <taxon>Tracheophyta</taxon>
        <taxon>Spermatophyta</taxon>
        <taxon>Magnoliopsida</taxon>
        <taxon>eudicotyledons</taxon>
        <taxon>Gunneridae</taxon>
        <taxon>Pentapetalae</taxon>
        <taxon>rosids</taxon>
        <taxon>malvids</taxon>
        <taxon>Brassicales</taxon>
        <taxon>Brassicaceae</taxon>
        <taxon>Eutremeae</taxon>
        <taxon>Eutrema</taxon>
    </lineage>
</organism>
<dbReference type="InterPro" id="IPR036047">
    <property type="entry name" value="F-box-like_dom_sf"/>
</dbReference>
<dbReference type="InterPro" id="IPR013187">
    <property type="entry name" value="F-box-assoc_dom_typ3"/>
</dbReference>
<protein>
    <recommendedName>
        <fullName evidence="5">F-box domain-containing protein</fullName>
    </recommendedName>
</protein>
<dbReference type="SUPFAM" id="SSF81383">
    <property type="entry name" value="F-box domain"/>
    <property type="match status" value="1"/>
</dbReference>
<feature type="domain" description="F-box associated beta-propeller type 3" evidence="2">
    <location>
        <begin position="58"/>
        <end position="193"/>
    </location>
</feature>
<dbReference type="Pfam" id="PF08268">
    <property type="entry name" value="FBA_3"/>
    <property type="match status" value="1"/>
</dbReference>
<dbReference type="NCBIfam" id="TIGR01640">
    <property type="entry name" value="F_box_assoc_1"/>
    <property type="match status" value="1"/>
</dbReference>
<evidence type="ECO:0000313" key="4">
    <source>
        <dbReference type="Proteomes" id="UP000030689"/>
    </source>
</evidence>
<dbReference type="InterPro" id="IPR017451">
    <property type="entry name" value="F-box-assoc_interact_dom"/>
</dbReference>
<sequence>MRKRGAQKVEPNLTESSDVTIEILLRLSAKSIGKFRCVSKLWSSMTTTPGFVKSFSVHSSARPSLLSFKNEEDKRNYFMDRFDIPQSVQGLVSLANLESVKIWNPTLRQHVTLPQPKVSKPLVSLLGYDPIGSEYKVLCMSLICDDAREDHRPIHCQMKSWRCIKGVDYYIKANLTIVSFNVRSEKFGVIQIP</sequence>
<dbReference type="KEGG" id="eus:EUTSA_v10002880mg"/>
<dbReference type="PANTHER" id="PTHR31111">
    <property type="entry name" value="BNAA05G37150D PROTEIN-RELATED"/>
    <property type="match status" value="1"/>
</dbReference>
<keyword evidence="4" id="KW-1185">Reference proteome</keyword>